<name>A0A367GL46_9SPHI</name>
<dbReference type="AlphaFoldDB" id="A0A367GL46"/>
<dbReference type="Pfam" id="PF02018">
    <property type="entry name" value="CBM_4_9"/>
    <property type="match status" value="1"/>
</dbReference>
<feature type="signal peptide" evidence="2">
    <location>
        <begin position="1"/>
        <end position="19"/>
    </location>
</feature>
<dbReference type="InterPro" id="IPR026444">
    <property type="entry name" value="Secre_tail"/>
</dbReference>
<evidence type="ECO:0000313" key="5">
    <source>
        <dbReference type="Proteomes" id="UP000253209"/>
    </source>
</evidence>
<dbReference type="OrthoDB" id="863479at2"/>
<feature type="domain" description="CBM-cenC" evidence="3">
    <location>
        <begin position="195"/>
        <end position="329"/>
    </location>
</feature>
<evidence type="ECO:0000313" key="4">
    <source>
        <dbReference type="EMBL" id="RCH54050.1"/>
    </source>
</evidence>
<dbReference type="EMBL" id="QGDC01000008">
    <property type="protein sequence ID" value="RCH54050.1"/>
    <property type="molecule type" value="Genomic_DNA"/>
</dbReference>
<dbReference type="NCBIfam" id="TIGR04183">
    <property type="entry name" value="Por_Secre_tail"/>
    <property type="match status" value="1"/>
</dbReference>
<keyword evidence="2" id="KW-0732">Signal</keyword>
<evidence type="ECO:0000256" key="1">
    <source>
        <dbReference type="ARBA" id="ARBA00022801"/>
    </source>
</evidence>
<evidence type="ECO:0000256" key="2">
    <source>
        <dbReference type="SAM" id="SignalP"/>
    </source>
</evidence>
<organism evidence="4 5">
    <name type="scientific">Mucilaginibacter hurinus</name>
    <dbReference type="NCBI Taxonomy" id="2201324"/>
    <lineage>
        <taxon>Bacteria</taxon>
        <taxon>Pseudomonadati</taxon>
        <taxon>Bacteroidota</taxon>
        <taxon>Sphingobacteriia</taxon>
        <taxon>Sphingobacteriales</taxon>
        <taxon>Sphingobacteriaceae</taxon>
        <taxon>Mucilaginibacter</taxon>
    </lineage>
</organism>
<dbReference type="RefSeq" id="WP_114005975.1">
    <property type="nucleotide sequence ID" value="NZ_QGDC01000008.1"/>
</dbReference>
<dbReference type="InterPro" id="IPR008979">
    <property type="entry name" value="Galactose-bd-like_sf"/>
</dbReference>
<keyword evidence="1" id="KW-0378">Hydrolase</keyword>
<accession>A0A367GL46</accession>
<dbReference type="InterPro" id="IPR003305">
    <property type="entry name" value="CenC_carb-bd"/>
</dbReference>
<keyword evidence="5" id="KW-1185">Reference proteome</keyword>
<comment type="caution">
    <text evidence="4">The sequence shown here is derived from an EMBL/GenBank/DDBJ whole genome shotgun (WGS) entry which is preliminary data.</text>
</comment>
<sequence>MKKLLLSLFFVILYSNLFANITQNHWRWRNNDGNEQTATWKAGQDTAIVIDDLKSFRLRAEIYNDANDSTKTITRGLQYSTSTSGPWYNISDATPLNAFVFAGDGFYLKNGQATTKQLKAAKYPAFEPGSVLTTADNTDNVIKFNRSREYEWHIRATQYAKPNTIYYFRANNTEGAGGRYPRLTTGNSFTPEKVILVNGGFEGNQQVWTPSNSNGSVSTIAVNTTANQVHFGSKALKITVTDRSSLNSVKLTHSGFTADSARTYLLRFWAIAEQNNAELRINVKSSAGDNINQYRISKRFDPAGNGWQAYEHAFKVPSGAATLEITFNTNTTYYLDDVEIFDDTHPNIDVKTQYKWQYNHPNPGWISGDNDTSVELPDGRVAWVFSDSFMGTVDPHTNIMSDNRIINNLVVVEDQNEQFSYVIRGTPGNAQSLFAPIDGRVLWNDGAVVDNNQLKVVLSQVNGLSTEGTYIGTLSLPDLQQVGTPEKAYDHINAIMQDGEYNYMYFGESIGNFERYTKVARVKKGQLHSQIPWEYYSNDGTWSLSKANAKRLISGAVATHVMKLGANSYVMNAVPNLSGEIAVWFAASPAGPWINKTVVYNTPNRENVLAYFGHIDAGSGKDGVYTFTYSSYPFIDGDPVPMQRNDKGVYTIHYAKANLLELSPFTPKKDPDSLESYSVTSAGKNIILKWTTAQTGHDHFELEESYDLASWTNVANVAGGSGKKYEARFRNPAPGTVYYRMKIFDADKNMTTTQVMKYHISPTAVPVSFSANATGNRIRLNFTTSSEILNPKFRIGRSAVNSTEVSDWTELAVVEGAGTTGSTKSYEVYDNNPLPGRNYYVLAYYKSGKEVYYPIRSAEIVNTLQTTRITTFDVYPNPSQGNVQFALKGYTGGDITATLTNLFGKVIGTETLKVNITETYTLRTRPAAGTYILNISGSGLKESAKVILQ</sequence>
<dbReference type="Gene3D" id="2.60.120.260">
    <property type="entry name" value="Galactose-binding domain-like"/>
    <property type="match status" value="1"/>
</dbReference>
<proteinExistence type="predicted"/>
<dbReference type="GO" id="GO:0016798">
    <property type="term" value="F:hydrolase activity, acting on glycosyl bonds"/>
    <property type="evidence" value="ECO:0007669"/>
    <property type="project" value="InterPro"/>
</dbReference>
<dbReference type="SUPFAM" id="SSF49785">
    <property type="entry name" value="Galactose-binding domain-like"/>
    <property type="match status" value="1"/>
</dbReference>
<gene>
    <name evidence="4" type="ORF">DJ568_14285</name>
</gene>
<protein>
    <recommendedName>
        <fullName evidence="3">CBM-cenC domain-containing protein</fullName>
    </recommendedName>
</protein>
<feature type="chain" id="PRO_5016777972" description="CBM-cenC domain-containing protein" evidence="2">
    <location>
        <begin position="20"/>
        <end position="949"/>
    </location>
</feature>
<evidence type="ECO:0000259" key="3">
    <source>
        <dbReference type="Pfam" id="PF02018"/>
    </source>
</evidence>
<dbReference type="Proteomes" id="UP000253209">
    <property type="component" value="Unassembled WGS sequence"/>
</dbReference>
<reference evidence="4 5" key="1">
    <citation type="submission" date="2018-05" db="EMBL/GenBank/DDBJ databases">
        <title>Mucilaginibacter hurinus sp. nov., isolated from briquette warehouse soil.</title>
        <authorList>
            <person name="Choi L."/>
        </authorList>
    </citation>
    <scope>NUCLEOTIDE SEQUENCE [LARGE SCALE GENOMIC DNA]</scope>
    <source>
        <strain evidence="4 5">ZR32</strain>
    </source>
</reference>